<accession>A0A7M3MAB7</accession>
<keyword evidence="17" id="KW-0670">Pyruvate</keyword>
<comment type="catalytic activity">
    <reaction evidence="14">
        <text>pyruvate + ATP + H2O = phosphoenolpyruvate + AMP + phosphate + 2 H(+)</text>
        <dbReference type="Rhea" id="RHEA:11364"/>
        <dbReference type="ChEBI" id="CHEBI:15361"/>
        <dbReference type="ChEBI" id="CHEBI:15377"/>
        <dbReference type="ChEBI" id="CHEBI:15378"/>
        <dbReference type="ChEBI" id="CHEBI:30616"/>
        <dbReference type="ChEBI" id="CHEBI:43474"/>
        <dbReference type="ChEBI" id="CHEBI:58702"/>
        <dbReference type="ChEBI" id="CHEBI:456215"/>
        <dbReference type="EC" id="2.7.9.2"/>
    </reaction>
</comment>
<gene>
    <name evidence="17" type="ORF">DPQ33_17060</name>
</gene>
<evidence type="ECO:0000259" key="16">
    <source>
        <dbReference type="Pfam" id="PF01326"/>
    </source>
</evidence>
<dbReference type="Pfam" id="PF01326">
    <property type="entry name" value="PPDK_N"/>
    <property type="match status" value="1"/>
</dbReference>
<dbReference type="AlphaFoldDB" id="A0A7M3MAB7"/>
<evidence type="ECO:0000256" key="11">
    <source>
        <dbReference type="ARBA" id="ARBA00022840"/>
    </source>
</evidence>
<dbReference type="Pfam" id="PF00391">
    <property type="entry name" value="PEP-utilizers"/>
    <property type="match status" value="1"/>
</dbReference>
<feature type="domain" description="PEP-utilising enzyme mobile" evidence="15">
    <location>
        <begin position="490"/>
        <end position="559"/>
    </location>
</feature>
<evidence type="ECO:0000313" key="17">
    <source>
        <dbReference type="EMBL" id="TVM14579.1"/>
    </source>
</evidence>
<evidence type="ECO:0000256" key="12">
    <source>
        <dbReference type="ARBA" id="ARBA00022842"/>
    </source>
</evidence>
<dbReference type="GO" id="GO:0008986">
    <property type="term" value="F:pyruvate, water dikinase activity"/>
    <property type="evidence" value="ECO:0007669"/>
    <property type="project" value="UniProtKB-EC"/>
</dbReference>
<keyword evidence="18" id="KW-1185">Reference proteome</keyword>
<evidence type="ECO:0000256" key="6">
    <source>
        <dbReference type="ARBA" id="ARBA00021623"/>
    </source>
</evidence>
<comment type="pathway">
    <text evidence="3">Carbohydrate biosynthesis; gluconeogenesis.</text>
</comment>
<evidence type="ECO:0000256" key="4">
    <source>
        <dbReference type="ARBA" id="ARBA00007837"/>
    </source>
</evidence>
<sequence>MQLRGWLERLCAKVNPKREPLDSEALEELRRKHNARCIAFKLLIAANNQALEIMSDMESAQEGERLFGMHYVRSQCARVLANVHQILVQFQDLGGPCPELFEQFSIIQGKIYSELASASRASSGPLLLNISDVWREHVDSVGPKVASLAHAARRLNLNTPEGFVVTAQASDAFLGREELASFIDARIQAADVNRPDELFTMSSAIQQAILKSNLPEEVQSQIKEAANKIQAKFGDSVRWAVRSSALGEDLLEASFAGQYRTVLNVPTEDIAESCKQVIASKYGVTAISYRLAKGVEEEDAQMCVACMRMVNAASGGVVYTQDPLGDHPGRMIITAALGLPKSVVDGEAQSDIFILDRRTLEVVESNVALKRSKLICDLESGIQQVEISQEEGAKASLGEMAIELIARSALRLEQHFGHPQDVEFAFDQEGQLYILQTRPLQVHEKVVGNAPQQVHEDAEVLVCGGMTASQGAAAGEVFILRKDIDAVRCPDKAVAVTKMASPRWAPLLHRISALVTEQGTVAGHLGNVAREFNVPAIFGLNGCVEKLENVGLVTVDADSRTIYAGMIYELLRKRPHKPRPMLGSSVHERLERVMQHIAPLNLLDPKASDFAPANCSTLHDITRYCHEKAVGVMFSSEKDQYGLHQLSKQLFHKVPMQYWVIDLGCGTTGEDRGKFILLEDILSRPMLCIWEGMTAKPMESAPIDMKGFMSVLTEAATNPNLEAASESGFMMRNYFMVSDEFCNLQSRFGFHFCTVESCMGDIAAENYAAFQFKGGAADMRRRVLRAEMIRDILEEFDFRTEVKQDALFARIEGLDKEATGKRLKILGYMIIHTRQLDMVMANATVAASKKESMLQDVYKMLEK</sequence>
<keyword evidence="11" id="KW-0067">ATP-binding</keyword>
<dbReference type="GO" id="GO:0005524">
    <property type="term" value="F:ATP binding"/>
    <property type="evidence" value="ECO:0007669"/>
    <property type="project" value="UniProtKB-KW"/>
</dbReference>
<comment type="function">
    <text evidence="2">Catalyzes the phosphorylation of pyruvate to phosphoenolpyruvate.</text>
</comment>
<dbReference type="Gene3D" id="3.30.1490.20">
    <property type="entry name" value="ATP-grasp fold, A domain"/>
    <property type="match status" value="1"/>
</dbReference>
<dbReference type="InterPro" id="IPR036637">
    <property type="entry name" value="Phosphohistidine_dom_sf"/>
</dbReference>
<dbReference type="PANTHER" id="PTHR43030">
    <property type="entry name" value="PHOSPHOENOLPYRUVATE SYNTHASE"/>
    <property type="match status" value="1"/>
</dbReference>
<evidence type="ECO:0000256" key="7">
    <source>
        <dbReference type="ARBA" id="ARBA00022679"/>
    </source>
</evidence>
<proteinExistence type="inferred from homology"/>
<dbReference type="InterPro" id="IPR008279">
    <property type="entry name" value="PEP-util_enz_mobile_dom"/>
</dbReference>
<feature type="domain" description="Pyruvate phosphate dikinase AMP/ATP-binding" evidence="16">
    <location>
        <begin position="139"/>
        <end position="452"/>
    </location>
</feature>
<dbReference type="UniPathway" id="UPA00138"/>
<evidence type="ECO:0000256" key="2">
    <source>
        <dbReference type="ARBA" id="ARBA00002988"/>
    </source>
</evidence>
<evidence type="ECO:0000313" key="18">
    <source>
        <dbReference type="Proteomes" id="UP000448292"/>
    </source>
</evidence>
<dbReference type="Proteomes" id="UP000448292">
    <property type="component" value="Unassembled WGS sequence"/>
</dbReference>
<name>A0A7M3MAB7_9BACT</name>
<dbReference type="Gene3D" id="3.50.30.10">
    <property type="entry name" value="Phosphohistidine domain"/>
    <property type="match status" value="1"/>
</dbReference>
<dbReference type="PANTHER" id="PTHR43030:SF1">
    <property type="entry name" value="PHOSPHOENOLPYRUVATE SYNTHASE"/>
    <property type="match status" value="1"/>
</dbReference>
<organism evidence="17 18">
    <name type="scientific">Oceanidesulfovibrio indonesiensis</name>
    <dbReference type="NCBI Taxonomy" id="54767"/>
    <lineage>
        <taxon>Bacteria</taxon>
        <taxon>Pseudomonadati</taxon>
        <taxon>Thermodesulfobacteriota</taxon>
        <taxon>Desulfovibrionia</taxon>
        <taxon>Desulfovibrionales</taxon>
        <taxon>Desulfovibrionaceae</taxon>
        <taxon>Oceanidesulfovibrio</taxon>
    </lineage>
</organism>
<dbReference type="InterPro" id="IPR002192">
    <property type="entry name" value="PPDK_AMP/ATP-bd"/>
</dbReference>
<comment type="cofactor">
    <cofactor evidence="1">
        <name>Mg(2+)</name>
        <dbReference type="ChEBI" id="CHEBI:18420"/>
    </cofactor>
</comment>
<evidence type="ECO:0000256" key="3">
    <source>
        <dbReference type="ARBA" id="ARBA00004742"/>
    </source>
</evidence>
<dbReference type="RefSeq" id="WP_144304440.1">
    <property type="nucleotide sequence ID" value="NZ_QMIE01000022.1"/>
</dbReference>
<keyword evidence="10 17" id="KW-0418">Kinase</keyword>
<evidence type="ECO:0000256" key="13">
    <source>
        <dbReference type="ARBA" id="ARBA00033470"/>
    </source>
</evidence>
<evidence type="ECO:0000256" key="5">
    <source>
        <dbReference type="ARBA" id="ARBA00011996"/>
    </source>
</evidence>
<evidence type="ECO:0000256" key="14">
    <source>
        <dbReference type="ARBA" id="ARBA00047700"/>
    </source>
</evidence>
<evidence type="ECO:0000256" key="1">
    <source>
        <dbReference type="ARBA" id="ARBA00001946"/>
    </source>
</evidence>
<dbReference type="GO" id="GO:0046872">
    <property type="term" value="F:metal ion binding"/>
    <property type="evidence" value="ECO:0007669"/>
    <property type="project" value="UniProtKB-KW"/>
</dbReference>
<keyword evidence="7" id="KW-0808">Transferase</keyword>
<dbReference type="OrthoDB" id="9760711at2"/>
<dbReference type="EC" id="2.7.9.2" evidence="5"/>
<dbReference type="InterPro" id="IPR006319">
    <property type="entry name" value="PEP_synth"/>
</dbReference>
<evidence type="ECO:0000256" key="8">
    <source>
        <dbReference type="ARBA" id="ARBA00022723"/>
    </source>
</evidence>
<dbReference type="EMBL" id="QMIE01000022">
    <property type="protein sequence ID" value="TVM14579.1"/>
    <property type="molecule type" value="Genomic_DNA"/>
</dbReference>
<comment type="similarity">
    <text evidence="4">Belongs to the PEP-utilizing enzyme family.</text>
</comment>
<evidence type="ECO:0000259" key="15">
    <source>
        <dbReference type="Pfam" id="PF00391"/>
    </source>
</evidence>
<dbReference type="SUPFAM" id="SSF52009">
    <property type="entry name" value="Phosphohistidine domain"/>
    <property type="match status" value="1"/>
</dbReference>
<keyword evidence="9" id="KW-0547">Nucleotide-binding</keyword>
<dbReference type="GO" id="GO:0006094">
    <property type="term" value="P:gluconeogenesis"/>
    <property type="evidence" value="ECO:0007669"/>
    <property type="project" value="UniProtKB-UniPathway"/>
</dbReference>
<dbReference type="SUPFAM" id="SSF56059">
    <property type="entry name" value="Glutathione synthetase ATP-binding domain-like"/>
    <property type="match status" value="1"/>
</dbReference>
<reference evidence="17 18" key="1">
    <citation type="submission" date="2018-06" db="EMBL/GenBank/DDBJ databases">
        <title>Complete genome of Desulfovibrio indonesiensis P37SLT.</title>
        <authorList>
            <person name="Crispim J.S."/>
            <person name="Vidigal P.M.P."/>
            <person name="Silva L.C.F."/>
            <person name="Laguardia C.N."/>
            <person name="Araujo L.C."/>
            <person name="Dias R.S."/>
            <person name="Sousa M.P."/>
            <person name="Paula S.O."/>
            <person name="Silva C."/>
        </authorList>
    </citation>
    <scope>NUCLEOTIDE SEQUENCE [LARGE SCALE GENOMIC DNA]</scope>
    <source>
        <strain evidence="17 18">P37SLT</strain>
    </source>
</reference>
<evidence type="ECO:0000256" key="10">
    <source>
        <dbReference type="ARBA" id="ARBA00022777"/>
    </source>
</evidence>
<dbReference type="Gene3D" id="3.30.470.20">
    <property type="entry name" value="ATP-grasp fold, B domain"/>
    <property type="match status" value="1"/>
</dbReference>
<protein>
    <recommendedName>
        <fullName evidence="6">Phosphoenolpyruvate synthase</fullName>
        <ecNumber evidence="5">2.7.9.2</ecNumber>
    </recommendedName>
    <alternativeName>
        <fullName evidence="13">Pyruvate, water dikinase</fullName>
    </alternativeName>
</protein>
<keyword evidence="8" id="KW-0479">Metal-binding</keyword>
<comment type="caution">
    <text evidence="17">The sequence shown here is derived from an EMBL/GenBank/DDBJ whole genome shotgun (WGS) entry which is preliminary data.</text>
</comment>
<keyword evidence="12" id="KW-0460">Magnesium</keyword>
<evidence type="ECO:0000256" key="9">
    <source>
        <dbReference type="ARBA" id="ARBA00022741"/>
    </source>
</evidence>
<dbReference type="InterPro" id="IPR013815">
    <property type="entry name" value="ATP_grasp_subdomain_1"/>
</dbReference>